<dbReference type="Proteomes" id="UP000502996">
    <property type="component" value="Chromosome"/>
</dbReference>
<feature type="domain" description="HTH luxR-type" evidence="3">
    <location>
        <begin position="854"/>
        <end position="919"/>
    </location>
</feature>
<dbReference type="PANTHER" id="PTHR16305">
    <property type="entry name" value="TESTICULAR SOLUBLE ADENYLYL CYCLASE"/>
    <property type="match status" value="1"/>
</dbReference>
<reference evidence="4 5" key="1">
    <citation type="submission" date="2020-02" db="EMBL/GenBank/DDBJ databases">
        <title>Full genome sequence of Nocardioides sp. R-3366.</title>
        <authorList>
            <person name="Im W.-T."/>
        </authorList>
    </citation>
    <scope>NUCLEOTIDE SEQUENCE [LARGE SCALE GENOMIC DNA]</scope>
    <source>
        <strain evidence="4 5">R-3366</strain>
    </source>
</reference>
<dbReference type="Gene3D" id="1.10.10.10">
    <property type="entry name" value="Winged helix-like DNA-binding domain superfamily/Winged helix DNA-binding domain"/>
    <property type="match status" value="1"/>
</dbReference>
<dbReference type="InterPro" id="IPR036388">
    <property type="entry name" value="WH-like_DNA-bd_sf"/>
</dbReference>
<dbReference type="PANTHER" id="PTHR16305:SF35">
    <property type="entry name" value="TRANSCRIPTIONAL ACTIVATOR DOMAIN"/>
    <property type="match status" value="1"/>
</dbReference>
<dbReference type="InterPro" id="IPR041664">
    <property type="entry name" value="AAA_16"/>
</dbReference>
<dbReference type="SUPFAM" id="SSF52540">
    <property type="entry name" value="P-loop containing nucleoside triphosphate hydrolases"/>
    <property type="match status" value="1"/>
</dbReference>
<evidence type="ECO:0000313" key="4">
    <source>
        <dbReference type="EMBL" id="QIG42055.1"/>
    </source>
</evidence>
<dbReference type="PROSITE" id="PS50043">
    <property type="entry name" value="HTH_LUXR_2"/>
    <property type="match status" value="1"/>
</dbReference>
<dbReference type="AlphaFoldDB" id="A0A6G6WAC5"/>
<dbReference type="KEGG" id="nano:G5V58_04065"/>
<dbReference type="PRINTS" id="PR00038">
    <property type="entry name" value="HTHLUXR"/>
</dbReference>
<evidence type="ECO:0000256" key="2">
    <source>
        <dbReference type="ARBA" id="ARBA00022840"/>
    </source>
</evidence>
<name>A0A6G6WAC5_9ACTN</name>
<dbReference type="GO" id="GO:0003677">
    <property type="term" value="F:DNA binding"/>
    <property type="evidence" value="ECO:0007669"/>
    <property type="project" value="InterPro"/>
</dbReference>
<accession>A0A6G6WAC5</accession>
<dbReference type="InterPro" id="IPR000792">
    <property type="entry name" value="Tscrpt_reg_LuxR_C"/>
</dbReference>
<protein>
    <submittedName>
        <fullName evidence="4">AAA family ATPase</fullName>
    </submittedName>
</protein>
<dbReference type="GO" id="GO:0006355">
    <property type="term" value="P:regulation of DNA-templated transcription"/>
    <property type="evidence" value="ECO:0007669"/>
    <property type="project" value="InterPro"/>
</dbReference>
<dbReference type="SMART" id="SM00421">
    <property type="entry name" value="HTH_LUXR"/>
    <property type="match status" value="1"/>
</dbReference>
<evidence type="ECO:0000259" key="3">
    <source>
        <dbReference type="PROSITE" id="PS50043"/>
    </source>
</evidence>
<evidence type="ECO:0000313" key="5">
    <source>
        <dbReference type="Proteomes" id="UP000502996"/>
    </source>
</evidence>
<gene>
    <name evidence="4" type="ORF">G5V58_04065</name>
</gene>
<dbReference type="InterPro" id="IPR016032">
    <property type="entry name" value="Sig_transdc_resp-reg_C-effctor"/>
</dbReference>
<evidence type="ECO:0000256" key="1">
    <source>
        <dbReference type="ARBA" id="ARBA00022741"/>
    </source>
</evidence>
<proteinExistence type="predicted"/>
<dbReference type="CDD" id="cd06170">
    <property type="entry name" value="LuxR_C_like"/>
    <property type="match status" value="1"/>
</dbReference>
<dbReference type="GO" id="GO:0005524">
    <property type="term" value="F:ATP binding"/>
    <property type="evidence" value="ECO:0007669"/>
    <property type="project" value="UniProtKB-KW"/>
</dbReference>
<dbReference type="Pfam" id="PF00196">
    <property type="entry name" value="GerE"/>
    <property type="match status" value="1"/>
</dbReference>
<dbReference type="EMBL" id="CP049257">
    <property type="protein sequence ID" value="QIG42055.1"/>
    <property type="molecule type" value="Genomic_DNA"/>
</dbReference>
<dbReference type="SUPFAM" id="SSF46894">
    <property type="entry name" value="C-terminal effector domain of the bipartite response regulators"/>
    <property type="match status" value="1"/>
</dbReference>
<dbReference type="Gene3D" id="3.40.50.300">
    <property type="entry name" value="P-loop containing nucleotide triphosphate hydrolases"/>
    <property type="match status" value="1"/>
</dbReference>
<dbReference type="Pfam" id="PF13191">
    <property type="entry name" value="AAA_16"/>
    <property type="match status" value="1"/>
</dbReference>
<dbReference type="GO" id="GO:0004016">
    <property type="term" value="F:adenylate cyclase activity"/>
    <property type="evidence" value="ECO:0007669"/>
    <property type="project" value="TreeGrafter"/>
</dbReference>
<keyword evidence="1" id="KW-0547">Nucleotide-binding</keyword>
<sequence length="919" mass="98321">MRRSGRAAGAFLGRRQERNVLDELVTGVVDGRSAALVVHGEAGIGKTALLEHAVERAHECRVLWVSGVESETDLPFGGLHQLCAPFIDQCSELHAPQRAALMTAFGLVAGPPPDPFLIGLALLSLLAHVAEERPLVCVVDDAQWLDPVSAQALAFVARRLEAERVGLFFGVRGAPSPALRDLPRLEVRGLGDADARSLLAAVTSGPVDDRIRERVLAETQGNPLALLELPRDPTIAEVTGAFRRLERSGLTMELEAGFQRRVAAMPESTRDVLLLAATEATGDLAHLERVAAAEGLDLVREFAPAVADGLVDVTHAVRFRHPLVRSAIYAAASQSQRQQAHRRLAESTDQASHPNRYVWHLARATAAPDEDVAEQLEQAADRARSRGSLAATAAFLDRATQLTPDLERRGRRAVSAAEATYRTGAYASALELLDAAELSPLDEATRGRAELLRGLVLFASQGASAGLPRILAAAKRLEPVDPALARETYRDAYYASITAGRLSGTAAVERIAAATVALRPDSPPSRADLLLEGSARLYTDGYEAGVRLVRQALDSYRREPVPDEEGLGWLTLASRMAHNVLDFEAYSDLSARLVHLTRETGALSLLPSALLLQSSNLVFAGEMDAAARLADEAANAGEALGGSFFAQYCALVLEPWRGSEDRTRAVIEAVIGDLALRGAEKASTATAWATAVLCNGLGRHEQALDAARQGAAYPQELGLSIWATTELVEAAVHLGRPGEAAADAERLLEMCQASGTEWALGTAALVAAQLADGSAADEGFGEAVARLERAGVHLQAARARLLHGEWLRRAGRRREARRELGLAHEQLLAMGVVAFAERARREHDATGATLRRSGTVEAALLTPQEAQIARLAAEGLTNPEIGTQLFISPHTVEWHLRKVFAKLGVSSRREIAKALEGRG</sequence>
<dbReference type="GO" id="GO:0005737">
    <property type="term" value="C:cytoplasm"/>
    <property type="evidence" value="ECO:0007669"/>
    <property type="project" value="TreeGrafter"/>
</dbReference>
<keyword evidence="5" id="KW-1185">Reference proteome</keyword>
<dbReference type="InterPro" id="IPR027417">
    <property type="entry name" value="P-loop_NTPase"/>
</dbReference>
<organism evidence="4 5">
    <name type="scientific">Nocardioides anomalus</name>
    <dbReference type="NCBI Taxonomy" id="2712223"/>
    <lineage>
        <taxon>Bacteria</taxon>
        <taxon>Bacillati</taxon>
        <taxon>Actinomycetota</taxon>
        <taxon>Actinomycetes</taxon>
        <taxon>Propionibacteriales</taxon>
        <taxon>Nocardioidaceae</taxon>
        <taxon>Nocardioides</taxon>
    </lineage>
</organism>
<keyword evidence="2" id="KW-0067">ATP-binding</keyword>